<dbReference type="GO" id="GO:0016020">
    <property type="term" value="C:membrane"/>
    <property type="evidence" value="ECO:0007669"/>
    <property type="project" value="UniProtKB-SubCell"/>
</dbReference>
<dbReference type="PANTHER" id="PTHR22911:SF6">
    <property type="entry name" value="SOLUTE CARRIER FAMILY 35 MEMBER G1"/>
    <property type="match status" value="1"/>
</dbReference>
<evidence type="ECO:0000256" key="4">
    <source>
        <dbReference type="ARBA" id="ARBA00022989"/>
    </source>
</evidence>
<evidence type="ECO:0000256" key="1">
    <source>
        <dbReference type="ARBA" id="ARBA00004141"/>
    </source>
</evidence>
<dbReference type="Pfam" id="PF00892">
    <property type="entry name" value="EamA"/>
    <property type="match status" value="2"/>
</dbReference>
<dbReference type="AlphaFoldDB" id="A0A3S0HZF4"/>
<dbReference type="InterPro" id="IPR037185">
    <property type="entry name" value="EmrE-like"/>
</dbReference>
<reference evidence="8 9" key="1">
    <citation type="submission" date="2018-12" db="EMBL/GenBank/DDBJ databases">
        <authorList>
            <person name="Yang Y."/>
        </authorList>
    </citation>
    <scope>NUCLEOTIDE SEQUENCE [LARGE SCALE GENOMIC DNA]</scope>
    <source>
        <strain evidence="8 9">L-25-5w-1</strain>
    </source>
</reference>
<evidence type="ECO:0000256" key="2">
    <source>
        <dbReference type="ARBA" id="ARBA00009853"/>
    </source>
</evidence>
<feature type="transmembrane region" description="Helical" evidence="6">
    <location>
        <begin position="135"/>
        <end position="157"/>
    </location>
</feature>
<evidence type="ECO:0000259" key="7">
    <source>
        <dbReference type="Pfam" id="PF00892"/>
    </source>
</evidence>
<feature type="domain" description="EamA" evidence="7">
    <location>
        <begin position="2"/>
        <end position="128"/>
    </location>
</feature>
<feature type="transmembrane region" description="Helical" evidence="6">
    <location>
        <begin position="169"/>
        <end position="189"/>
    </location>
</feature>
<name>A0A3S0HZF4_9PROT</name>
<feature type="transmembrane region" description="Helical" evidence="6">
    <location>
        <begin position="29"/>
        <end position="49"/>
    </location>
</feature>
<gene>
    <name evidence="8" type="ORF">EJ903_16185</name>
</gene>
<feature type="transmembrane region" description="Helical" evidence="6">
    <location>
        <begin position="220"/>
        <end position="245"/>
    </location>
</feature>
<organism evidence="8 9">
    <name type="scientific">Azospirillum griseum</name>
    <dbReference type="NCBI Taxonomy" id="2496639"/>
    <lineage>
        <taxon>Bacteria</taxon>
        <taxon>Pseudomonadati</taxon>
        <taxon>Pseudomonadota</taxon>
        <taxon>Alphaproteobacteria</taxon>
        <taxon>Rhodospirillales</taxon>
        <taxon>Azospirillaceae</taxon>
        <taxon>Azospirillum</taxon>
    </lineage>
</organism>
<dbReference type="InterPro" id="IPR000620">
    <property type="entry name" value="EamA_dom"/>
</dbReference>
<comment type="subcellular location">
    <subcellularLocation>
        <location evidence="1">Membrane</location>
        <topology evidence="1">Multi-pass membrane protein</topology>
    </subcellularLocation>
</comment>
<feature type="domain" description="EamA" evidence="7">
    <location>
        <begin position="138"/>
        <end position="264"/>
    </location>
</feature>
<keyword evidence="4 6" id="KW-1133">Transmembrane helix</keyword>
<feature type="transmembrane region" description="Helical" evidence="6">
    <location>
        <begin position="61"/>
        <end position="82"/>
    </location>
</feature>
<dbReference type="PANTHER" id="PTHR22911">
    <property type="entry name" value="ACYL-MALONYL CONDENSING ENZYME-RELATED"/>
    <property type="match status" value="1"/>
</dbReference>
<sequence>MFGSVLLFSIMNVVVKLLTDRFPITELTFFRSAFALLPVCVAIHITGGFRNALRTARPVGHFTRTLIGLTTMVAMFWSFHLLPLGDAIALNFASPLFLTALSVPMLGERVGIHRWGAVLIGFGGVLVIAKPSGDMLNLGVLVALVGAFCNASAMITIRQLSKTEASNTIVFYFTFLSTILIAVTLPFAWVTPSPLEWAMLAGMGLLGGSAQLLMTRAYSLAPAAVVAPLTYSSLLVAVLFGWLLWGDVPSASTGIGSAIVMASGLYILHRETRRNATPSRPPPPGSD</sequence>
<keyword evidence="5 6" id="KW-0472">Membrane</keyword>
<evidence type="ECO:0000256" key="5">
    <source>
        <dbReference type="ARBA" id="ARBA00023136"/>
    </source>
</evidence>
<comment type="caution">
    <text evidence="8">The sequence shown here is derived from an EMBL/GenBank/DDBJ whole genome shotgun (WGS) entry which is preliminary data.</text>
</comment>
<proteinExistence type="inferred from homology"/>
<dbReference type="OrthoDB" id="9812899at2"/>
<keyword evidence="3 6" id="KW-0812">Transmembrane</keyword>
<evidence type="ECO:0000256" key="6">
    <source>
        <dbReference type="SAM" id="Phobius"/>
    </source>
</evidence>
<dbReference type="Proteomes" id="UP000277007">
    <property type="component" value="Unassembled WGS sequence"/>
</dbReference>
<evidence type="ECO:0000313" key="9">
    <source>
        <dbReference type="Proteomes" id="UP000277007"/>
    </source>
</evidence>
<keyword evidence="9" id="KW-1185">Reference proteome</keyword>
<feature type="transmembrane region" description="Helical" evidence="6">
    <location>
        <begin position="112"/>
        <end position="129"/>
    </location>
</feature>
<feature type="transmembrane region" description="Helical" evidence="6">
    <location>
        <begin position="251"/>
        <end position="268"/>
    </location>
</feature>
<protein>
    <submittedName>
        <fullName evidence="8">DMT family transporter</fullName>
    </submittedName>
</protein>
<dbReference type="SUPFAM" id="SSF103481">
    <property type="entry name" value="Multidrug resistance efflux transporter EmrE"/>
    <property type="match status" value="2"/>
</dbReference>
<comment type="similarity">
    <text evidence="2">Belongs to the drug/metabolite transporter (DMT) superfamily. 10 TMS drug/metabolite exporter (DME) (TC 2.A.7.3) family.</text>
</comment>
<evidence type="ECO:0000256" key="3">
    <source>
        <dbReference type="ARBA" id="ARBA00022692"/>
    </source>
</evidence>
<evidence type="ECO:0000313" key="8">
    <source>
        <dbReference type="EMBL" id="RTR18411.1"/>
    </source>
</evidence>
<accession>A0A3S0HZF4</accession>
<dbReference type="EMBL" id="RXMA01000015">
    <property type="protein sequence ID" value="RTR18411.1"/>
    <property type="molecule type" value="Genomic_DNA"/>
</dbReference>